<comment type="subcellular location">
    <subcellularLocation>
        <location evidence="1 8">Cell membrane</location>
        <topology evidence="1 8">Multi-pass membrane protein</topology>
    </subcellularLocation>
</comment>
<evidence type="ECO:0000256" key="7">
    <source>
        <dbReference type="ARBA" id="ARBA00023157"/>
    </source>
</evidence>
<evidence type="ECO:0000256" key="1">
    <source>
        <dbReference type="ARBA" id="ARBA00004651"/>
    </source>
</evidence>
<keyword evidence="5 8" id="KW-1133">Transmembrane helix</keyword>
<dbReference type="NCBIfam" id="TIGR00805">
    <property type="entry name" value="oat"/>
    <property type="match status" value="1"/>
</dbReference>
<dbReference type="GO" id="GO:0043252">
    <property type="term" value="P:sodium-independent organic anion transport"/>
    <property type="evidence" value="ECO:0007669"/>
    <property type="project" value="TreeGrafter"/>
</dbReference>
<feature type="transmembrane region" description="Helical" evidence="8">
    <location>
        <begin position="70"/>
        <end position="91"/>
    </location>
</feature>
<evidence type="ECO:0000259" key="9">
    <source>
        <dbReference type="PROSITE" id="PS51465"/>
    </source>
</evidence>
<gene>
    <name evidence="11" type="primary">LOC109474497</name>
</gene>
<evidence type="ECO:0000256" key="3">
    <source>
        <dbReference type="ARBA" id="ARBA00022475"/>
    </source>
</evidence>
<dbReference type="GO" id="GO:0016323">
    <property type="term" value="C:basolateral plasma membrane"/>
    <property type="evidence" value="ECO:0007669"/>
    <property type="project" value="TreeGrafter"/>
</dbReference>
<evidence type="ECO:0000256" key="6">
    <source>
        <dbReference type="ARBA" id="ARBA00023136"/>
    </source>
</evidence>
<dbReference type="Pfam" id="PF03137">
    <property type="entry name" value="OATP"/>
    <property type="match status" value="1"/>
</dbReference>
<feature type="transmembrane region" description="Helical" evidence="8">
    <location>
        <begin position="98"/>
        <end position="117"/>
    </location>
</feature>
<keyword evidence="10" id="KW-1185">Reference proteome</keyword>
<keyword evidence="6 8" id="KW-0472">Membrane</keyword>
<feature type="transmembrane region" description="Helical" evidence="8">
    <location>
        <begin position="595"/>
        <end position="618"/>
    </location>
</feature>
<keyword evidence="8" id="KW-0813">Transport</keyword>
<comment type="similarity">
    <text evidence="2 8">Belongs to the organo anion transporter (TC 2.A.60) family.</text>
</comment>
<dbReference type="SUPFAM" id="SSF103473">
    <property type="entry name" value="MFS general substrate transporter"/>
    <property type="match status" value="1"/>
</dbReference>
<dbReference type="GO" id="GO:0015347">
    <property type="term" value="F:sodium-independent organic anion transmembrane transporter activity"/>
    <property type="evidence" value="ECO:0007669"/>
    <property type="project" value="TreeGrafter"/>
</dbReference>
<dbReference type="InterPro" id="IPR036058">
    <property type="entry name" value="Kazal_dom_sf"/>
</dbReference>
<dbReference type="SUPFAM" id="SSF100895">
    <property type="entry name" value="Kazal-type serine protease inhibitors"/>
    <property type="match status" value="1"/>
</dbReference>
<dbReference type="OrthoDB" id="5062115at2759"/>
<dbReference type="GO" id="GO:0006811">
    <property type="term" value="P:monoatomic ion transport"/>
    <property type="evidence" value="ECO:0007669"/>
    <property type="project" value="UniProtKB-KW"/>
</dbReference>
<dbReference type="KEGG" id="bbel:109474497"/>
<evidence type="ECO:0000256" key="8">
    <source>
        <dbReference type="RuleBase" id="RU362056"/>
    </source>
</evidence>
<feature type="transmembrane region" description="Helical" evidence="8">
    <location>
        <begin position="505"/>
        <end position="523"/>
    </location>
</feature>
<dbReference type="InterPro" id="IPR036259">
    <property type="entry name" value="MFS_trans_sf"/>
</dbReference>
<accession>A0A6P4ZL22</accession>
<protein>
    <recommendedName>
        <fullName evidence="8">Solute carrier organic anion transporter family member</fullName>
    </recommendedName>
</protein>
<evidence type="ECO:0000313" key="10">
    <source>
        <dbReference type="Proteomes" id="UP000515135"/>
    </source>
</evidence>
<feature type="transmembrane region" description="Helical" evidence="8">
    <location>
        <begin position="21"/>
        <end position="42"/>
    </location>
</feature>
<dbReference type="Gene3D" id="1.20.1250.20">
    <property type="entry name" value="MFS general substrate transporter like domains"/>
    <property type="match status" value="1"/>
</dbReference>
<sequence length="638" mass="68028">MLFHDTSTYKEKFGWGRFRPAPLRFLATVQGMLALLVIASVVQSMALSGLVGSTISTIEKRYQLPSSRSALVSTVYDVTYAVAALLITFVIKTRRGKIINIAAGTFLLGVGLFLYSLPHFTVGLYNYGDAVSVTCDPASNSTFTACVEEERGLSDLLYVILLAQGVSAIGSMSIYVFGNDILESTSPQGSGGFYLGILSASRVAAGAVGFIVNGQLLNIFIDFNKPGNIPPSGGLGDARWLGAWWLGFPPLAAVAILTAPWILGLPGKISAEKKAIDEDVKGSLEKEESSEAKGLLRVLDFFKQLWSLVTNPIFVFMVLVGIGTNMCYTSLNTFGIKYVENQFAMSAGAASIASGLTIIPAGILGSVIGGLVMRKYKLGVTGSLKITLVGIACMFLLPLGFAVRCPNTVMAGVTVPYGNGSVPRTPVVGAAELVSRCTQDCPCPPAYNPVCGAGVEYFSPCLAGCWNASREQGYTSCSCYAGDEPVDVTDTFSVTSGRCSNGCTLLPLAMALLFLFSFGLGLANAPRTVIVLSCVQENQRSFALGIESVVRTFLGSVPAPLVFGALVDQACLLWDQNCGQRGACLMYDNALLSTYLAILMAALASWSFPCACLAMYFWKRRNTSEVYEVDRTENEKEI</sequence>
<dbReference type="AlphaFoldDB" id="A0A6P4ZL22"/>
<dbReference type="RefSeq" id="XP_019630346.1">
    <property type="nucleotide sequence ID" value="XM_019774787.1"/>
</dbReference>
<evidence type="ECO:0000256" key="4">
    <source>
        <dbReference type="ARBA" id="ARBA00022692"/>
    </source>
</evidence>
<keyword evidence="4 8" id="KW-0812">Transmembrane</keyword>
<evidence type="ECO:0000256" key="2">
    <source>
        <dbReference type="ARBA" id="ARBA00009657"/>
    </source>
</evidence>
<evidence type="ECO:0000313" key="11">
    <source>
        <dbReference type="RefSeq" id="XP_019630346.1"/>
    </source>
</evidence>
<feature type="transmembrane region" description="Helical" evidence="8">
    <location>
        <begin position="156"/>
        <end position="178"/>
    </location>
</feature>
<dbReference type="PANTHER" id="PTHR11388:SF160">
    <property type="entry name" value="SOLUTE CARRIER ORGANIC ANION TRANSPORTER FAMILY MEMBER"/>
    <property type="match status" value="1"/>
</dbReference>
<feature type="transmembrane region" description="Helical" evidence="8">
    <location>
        <begin position="199"/>
        <end position="221"/>
    </location>
</feature>
<comment type="caution">
    <text evidence="8">Lacks conserved residue(s) required for the propagation of feature annotation.</text>
</comment>
<dbReference type="CDD" id="cd17336">
    <property type="entry name" value="MFS_SLCO_OATP"/>
    <property type="match status" value="1"/>
</dbReference>
<keyword evidence="3" id="KW-1003">Cell membrane</keyword>
<dbReference type="InterPro" id="IPR002350">
    <property type="entry name" value="Kazal_dom"/>
</dbReference>
<proteinExistence type="inferred from homology"/>
<feature type="transmembrane region" description="Helical" evidence="8">
    <location>
        <begin position="544"/>
        <end position="567"/>
    </location>
</feature>
<keyword evidence="8" id="KW-0406">Ion transport</keyword>
<keyword evidence="7" id="KW-1015">Disulfide bond</keyword>
<organism evidence="10 11">
    <name type="scientific">Branchiostoma belcheri</name>
    <name type="common">Amphioxus</name>
    <dbReference type="NCBI Taxonomy" id="7741"/>
    <lineage>
        <taxon>Eukaryota</taxon>
        <taxon>Metazoa</taxon>
        <taxon>Chordata</taxon>
        <taxon>Cephalochordata</taxon>
        <taxon>Leptocardii</taxon>
        <taxon>Amphioxiformes</taxon>
        <taxon>Branchiostomatidae</taxon>
        <taxon>Branchiostoma</taxon>
    </lineage>
</organism>
<evidence type="ECO:0000256" key="5">
    <source>
        <dbReference type="ARBA" id="ARBA00022989"/>
    </source>
</evidence>
<dbReference type="Proteomes" id="UP000515135">
    <property type="component" value="Unplaced"/>
</dbReference>
<name>A0A6P4ZL22_BRABE</name>
<dbReference type="PROSITE" id="PS51465">
    <property type="entry name" value="KAZAL_2"/>
    <property type="match status" value="1"/>
</dbReference>
<dbReference type="InterPro" id="IPR004156">
    <property type="entry name" value="OATP"/>
</dbReference>
<feature type="transmembrane region" description="Helical" evidence="8">
    <location>
        <begin position="384"/>
        <end position="403"/>
    </location>
</feature>
<dbReference type="PANTHER" id="PTHR11388">
    <property type="entry name" value="ORGANIC ANION TRANSPORTER"/>
    <property type="match status" value="1"/>
</dbReference>
<feature type="transmembrane region" description="Helical" evidence="8">
    <location>
        <begin position="343"/>
        <end position="372"/>
    </location>
</feature>
<dbReference type="GeneID" id="109474497"/>
<feature type="domain" description="Kazal-like" evidence="9">
    <location>
        <begin position="431"/>
        <end position="478"/>
    </location>
</feature>
<reference evidence="11" key="1">
    <citation type="submission" date="2025-08" db="UniProtKB">
        <authorList>
            <consortium name="RefSeq"/>
        </authorList>
    </citation>
    <scope>IDENTIFICATION</scope>
    <source>
        <tissue evidence="11">Gonad</tissue>
    </source>
</reference>
<feature type="transmembrane region" description="Helical" evidence="8">
    <location>
        <begin position="241"/>
        <end position="264"/>
    </location>
</feature>